<keyword evidence="1" id="KW-0472">Membrane</keyword>
<dbReference type="AlphaFoldDB" id="A0A832STY2"/>
<dbReference type="RefSeq" id="WP_011007603.1">
    <property type="nucleotide sequence ID" value="NZ_DUJP01000038.1"/>
</dbReference>
<reference evidence="2" key="1">
    <citation type="journal article" date="2020" name="bioRxiv">
        <title>A rank-normalized archaeal taxonomy based on genome phylogeny resolves widespread incomplete and uneven classifications.</title>
        <authorList>
            <person name="Rinke C."/>
            <person name="Chuvochina M."/>
            <person name="Mussig A.J."/>
            <person name="Chaumeil P.-A."/>
            <person name="Waite D.W."/>
            <person name="Whitman W.B."/>
            <person name="Parks D.H."/>
            <person name="Hugenholtz P."/>
        </authorList>
    </citation>
    <scope>NUCLEOTIDE SEQUENCE</scope>
    <source>
        <strain evidence="2">UBA8839</strain>
    </source>
</reference>
<sequence>MTSLETLILTAFVLIAIFAAVPAIMWQIYQYQALAEARAAVAFLNVLADSIESDMGAAYAQKIVNMPQLRFGELTYSTTTLGQCNGAPVYNTTLTYKSPYLSLFGLYRGTRWRSLVDAPEPPIAINGWGTSVSLAPRIVRYGNIAVVLNITYTASQGALGVGIYYAVYSPKTYSADQCNFNTGDTSTVVVIPVVIELR</sequence>
<organism evidence="2 3">
    <name type="scientific">Pyrobaculum aerophilum</name>
    <dbReference type="NCBI Taxonomy" id="13773"/>
    <lineage>
        <taxon>Archaea</taxon>
        <taxon>Thermoproteota</taxon>
        <taxon>Thermoprotei</taxon>
        <taxon>Thermoproteales</taxon>
        <taxon>Thermoproteaceae</taxon>
        <taxon>Pyrobaculum</taxon>
    </lineage>
</organism>
<dbReference type="OMA" id="IYQYQAL"/>
<comment type="caution">
    <text evidence="2">The sequence shown here is derived from an EMBL/GenBank/DDBJ whole genome shotgun (WGS) entry which is preliminary data.</text>
</comment>
<proteinExistence type="predicted"/>
<dbReference type="Proteomes" id="UP000651120">
    <property type="component" value="Unassembled WGS sequence"/>
</dbReference>
<keyword evidence="1" id="KW-0812">Transmembrane</keyword>
<evidence type="ECO:0000256" key="1">
    <source>
        <dbReference type="SAM" id="Phobius"/>
    </source>
</evidence>
<protein>
    <submittedName>
        <fullName evidence="2">Uncharacterized protein</fullName>
    </submittedName>
</protein>
<gene>
    <name evidence="2" type="ORF">HA333_11900</name>
</gene>
<dbReference type="GeneID" id="1465365"/>
<evidence type="ECO:0000313" key="2">
    <source>
        <dbReference type="EMBL" id="HII48105.1"/>
    </source>
</evidence>
<accession>A0A832STY2</accession>
<feature type="transmembrane region" description="Helical" evidence="1">
    <location>
        <begin position="6"/>
        <end position="29"/>
    </location>
</feature>
<keyword evidence="1" id="KW-1133">Transmembrane helix</keyword>
<dbReference type="EMBL" id="DUJP01000038">
    <property type="protein sequence ID" value="HII48105.1"/>
    <property type="molecule type" value="Genomic_DNA"/>
</dbReference>
<evidence type="ECO:0000313" key="3">
    <source>
        <dbReference type="Proteomes" id="UP000651120"/>
    </source>
</evidence>
<name>A0A832STY2_9CREN</name>